<evidence type="ECO:0000256" key="4">
    <source>
        <dbReference type="SAM" id="SignalP"/>
    </source>
</evidence>
<protein>
    <submittedName>
        <fullName evidence="5">ABC transporter substrate-binding protein</fullName>
    </submittedName>
</protein>
<feature type="chain" id="PRO_5045459231" evidence="4">
    <location>
        <begin position="21"/>
        <end position="342"/>
    </location>
</feature>
<dbReference type="PANTHER" id="PTHR30024">
    <property type="entry name" value="ALIPHATIC SULFONATES-BINDING PROTEIN-RELATED"/>
    <property type="match status" value="1"/>
</dbReference>
<gene>
    <name evidence="5" type="ORF">ACFY05_41085</name>
</gene>
<comment type="similarity">
    <text evidence="2">Belongs to the bacterial solute-binding protein SsuA/TauA family.</text>
</comment>
<evidence type="ECO:0000256" key="2">
    <source>
        <dbReference type="ARBA" id="ARBA00010742"/>
    </source>
</evidence>
<evidence type="ECO:0000313" key="5">
    <source>
        <dbReference type="EMBL" id="MFF4779231.1"/>
    </source>
</evidence>
<dbReference type="SUPFAM" id="SSF53850">
    <property type="entry name" value="Periplasmic binding protein-like II"/>
    <property type="match status" value="1"/>
</dbReference>
<reference evidence="5 6" key="1">
    <citation type="submission" date="2024-10" db="EMBL/GenBank/DDBJ databases">
        <title>The Natural Products Discovery Center: Release of the First 8490 Sequenced Strains for Exploring Actinobacteria Biosynthetic Diversity.</title>
        <authorList>
            <person name="Kalkreuter E."/>
            <person name="Kautsar S.A."/>
            <person name="Yang D."/>
            <person name="Bader C.D."/>
            <person name="Teijaro C.N."/>
            <person name="Fluegel L."/>
            <person name="Davis C.M."/>
            <person name="Simpson J.R."/>
            <person name="Lauterbach L."/>
            <person name="Steele A.D."/>
            <person name="Gui C."/>
            <person name="Meng S."/>
            <person name="Li G."/>
            <person name="Viehrig K."/>
            <person name="Ye F."/>
            <person name="Su P."/>
            <person name="Kiefer A.F."/>
            <person name="Nichols A."/>
            <person name="Cepeda A.J."/>
            <person name="Yan W."/>
            <person name="Fan B."/>
            <person name="Jiang Y."/>
            <person name="Adhikari A."/>
            <person name="Zheng C.-J."/>
            <person name="Schuster L."/>
            <person name="Cowan T.M."/>
            <person name="Smanski M.J."/>
            <person name="Chevrette M.G."/>
            <person name="De Carvalho L.P.S."/>
            <person name="Shen B."/>
        </authorList>
    </citation>
    <scope>NUCLEOTIDE SEQUENCE [LARGE SCALE GENOMIC DNA]</scope>
    <source>
        <strain evidence="5 6">NPDC001281</strain>
    </source>
</reference>
<evidence type="ECO:0000256" key="3">
    <source>
        <dbReference type="ARBA" id="ARBA00022729"/>
    </source>
</evidence>
<sequence>MNRTLASLLAGSLLVTVSTACGDTAADAVSTCHGQTLNIGASTAANLQYSAAYVADKKGYLKEEKINAKTVELGGGSETLQALAGGSIDAAATTFAAVVTAVNKGAPLVAIASTANRNTADIGIRSDKAPAAGADLETAIRALKGLRVAVTSPGSGSDQTLRYLVKSSGLDPDKDLSIVATGGASETVAAFARGSVDAFVIGPPASYIAAEQGDGEVALKLASGVAPSLDNLLYGTIVTSERTLAEKRNPLRCYVRAIDKAVRYIHDHPAEAGDLLRPQFEGQMSDRQFALSWTSIVQSTPASAAIVPAEALKAAKFVEVVTGAGRIDAEKAYDTTFTKDLT</sequence>
<accession>A0ABW6VIP0</accession>
<comment type="caution">
    <text evidence="5">The sequence shown here is derived from an EMBL/GenBank/DDBJ whole genome shotgun (WGS) entry which is preliminary data.</text>
</comment>
<dbReference type="Proteomes" id="UP001602119">
    <property type="component" value="Unassembled WGS sequence"/>
</dbReference>
<organism evidence="5 6">
    <name type="scientific">Microtetraspora fusca</name>
    <dbReference type="NCBI Taxonomy" id="1997"/>
    <lineage>
        <taxon>Bacteria</taxon>
        <taxon>Bacillati</taxon>
        <taxon>Actinomycetota</taxon>
        <taxon>Actinomycetes</taxon>
        <taxon>Streptosporangiales</taxon>
        <taxon>Streptosporangiaceae</taxon>
        <taxon>Microtetraspora</taxon>
    </lineage>
</organism>
<dbReference type="RefSeq" id="WP_066946527.1">
    <property type="nucleotide sequence ID" value="NZ_BBYK01000063.1"/>
</dbReference>
<name>A0ABW6VIP0_MICFU</name>
<dbReference type="Pfam" id="PF13379">
    <property type="entry name" value="NMT1_2"/>
    <property type="match status" value="1"/>
</dbReference>
<feature type="signal peptide" evidence="4">
    <location>
        <begin position="1"/>
        <end position="20"/>
    </location>
</feature>
<proteinExistence type="inferred from homology"/>
<keyword evidence="3 4" id="KW-0732">Signal</keyword>
<dbReference type="PANTHER" id="PTHR30024:SF47">
    <property type="entry name" value="TAURINE-BINDING PERIPLASMIC PROTEIN"/>
    <property type="match status" value="1"/>
</dbReference>
<dbReference type="PROSITE" id="PS51257">
    <property type="entry name" value="PROKAR_LIPOPROTEIN"/>
    <property type="match status" value="1"/>
</dbReference>
<comment type="subcellular location">
    <subcellularLocation>
        <location evidence="1">Periplasm</location>
    </subcellularLocation>
</comment>
<evidence type="ECO:0000313" key="6">
    <source>
        <dbReference type="Proteomes" id="UP001602119"/>
    </source>
</evidence>
<evidence type="ECO:0000256" key="1">
    <source>
        <dbReference type="ARBA" id="ARBA00004418"/>
    </source>
</evidence>
<dbReference type="Gene3D" id="3.40.190.10">
    <property type="entry name" value="Periplasmic binding protein-like II"/>
    <property type="match status" value="2"/>
</dbReference>
<dbReference type="EMBL" id="JBIAXI010000045">
    <property type="protein sequence ID" value="MFF4779231.1"/>
    <property type="molecule type" value="Genomic_DNA"/>
</dbReference>
<keyword evidence="6" id="KW-1185">Reference proteome</keyword>